<evidence type="ECO:0000256" key="1">
    <source>
        <dbReference type="ARBA" id="ARBA00004141"/>
    </source>
</evidence>
<dbReference type="GO" id="GO:0016020">
    <property type="term" value="C:membrane"/>
    <property type="evidence" value="ECO:0007669"/>
    <property type="project" value="UniProtKB-SubCell"/>
</dbReference>
<comment type="caution">
    <text evidence="6">The sequence shown here is derived from an EMBL/GenBank/DDBJ whole genome shotgun (WGS) entry which is preliminary data.</text>
</comment>
<gene>
    <name evidence="6" type="ORF">I215_08907</name>
</gene>
<comment type="subcellular location">
    <subcellularLocation>
        <location evidence="1">Membrane</location>
        <topology evidence="1">Multi-pass membrane protein</topology>
    </subcellularLocation>
</comment>
<sequence>MNYIDIIIGGLLLYGVVRGFLKGFFIEVASILAFIIGIYGAIHFSYFIGDFMKQEVQWDPSYISLIAFALTFIIIIIAVSLIGRLLTKIANFAALGFINKLFGAVLGGVKIAIILGAILVFIDRGNQSFGLINQNTLESSITYGKVKSVGNYIFAWVLREEPTLEKLNFDFDNNQVPLKQNPHSQQDSI</sequence>
<evidence type="ECO:0000256" key="5">
    <source>
        <dbReference type="SAM" id="Phobius"/>
    </source>
</evidence>
<keyword evidence="3 5" id="KW-1133">Transmembrane helix</keyword>
<feature type="transmembrane region" description="Helical" evidence="5">
    <location>
        <begin position="98"/>
        <end position="122"/>
    </location>
</feature>
<dbReference type="PATRIC" id="fig|555500.3.peg.1840"/>
<evidence type="ECO:0000256" key="4">
    <source>
        <dbReference type="ARBA" id="ARBA00023136"/>
    </source>
</evidence>
<protein>
    <submittedName>
        <fullName evidence="6">Colicin V production protein CvpA</fullName>
    </submittedName>
</protein>
<dbReference type="AlphaFoldDB" id="K2QK99"/>
<keyword evidence="4 5" id="KW-0472">Membrane</keyword>
<evidence type="ECO:0000256" key="3">
    <source>
        <dbReference type="ARBA" id="ARBA00022989"/>
    </source>
</evidence>
<dbReference type="EMBL" id="AMSG01000010">
    <property type="protein sequence ID" value="EKF55137.1"/>
    <property type="molecule type" value="Genomic_DNA"/>
</dbReference>
<dbReference type="Proteomes" id="UP000007364">
    <property type="component" value="Unassembled WGS sequence"/>
</dbReference>
<dbReference type="InterPro" id="IPR003825">
    <property type="entry name" value="Colicin-V_CvpA"/>
</dbReference>
<feature type="transmembrane region" description="Helical" evidence="5">
    <location>
        <begin position="61"/>
        <end position="86"/>
    </location>
</feature>
<organism evidence="6 7">
    <name type="scientific">Galbibacter marinus</name>
    <dbReference type="NCBI Taxonomy" id="555500"/>
    <lineage>
        <taxon>Bacteria</taxon>
        <taxon>Pseudomonadati</taxon>
        <taxon>Bacteroidota</taxon>
        <taxon>Flavobacteriia</taxon>
        <taxon>Flavobacteriales</taxon>
        <taxon>Flavobacteriaceae</taxon>
        <taxon>Galbibacter</taxon>
    </lineage>
</organism>
<evidence type="ECO:0000313" key="6">
    <source>
        <dbReference type="EMBL" id="EKF55137.1"/>
    </source>
</evidence>
<dbReference type="PANTHER" id="PTHR37306:SF1">
    <property type="entry name" value="COLICIN V PRODUCTION PROTEIN"/>
    <property type="match status" value="1"/>
</dbReference>
<evidence type="ECO:0000313" key="7">
    <source>
        <dbReference type="Proteomes" id="UP000007364"/>
    </source>
</evidence>
<name>K2QK99_9FLAO</name>
<keyword evidence="7" id="KW-1185">Reference proteome</keyword>
<dbReference type="Pfam" id="PF02674">
    <property type="entry name" value="Colicin_V"/>
    <property type="match status" value="1"/>
</dbReference>
<dbReference type="STRING" id="555500.I215_08907"/>
<reference evidence="6 7" key="1">
    <citation type="journal article" date="2012" name="J. Bacteriol.">
        <title>Genome Sequence of Galbibacter marinum Type Strain ck-I2-15.</title>
        <authorList>
            <person name="Lai Q."/>
            <person name="Li C."/>
            <person name="Shao Z."/>
        </authorList>
    </citation>
    <scope>NUCLEOTIDE SEQUENCE [LARGE SCALE GENOMIC DNA]</scope>
    <source>
        <strain evidence="7">ck-I2-15</strain>
    </source>
</reference>
<feature type="transmembrane region" description="Helical" evidence="5">
    <location>
        <begin position="28"/>
        <end position="49"/>
    </location>
</feature>
<dbReference type="GO" id="GO:0009403">
    <property type="term" value="P:toxin biosynthetic process"/>
    <property type="evidence" value="ECO:0007669"/>
    <property type="project" value="InterPro"/>
</dbReference>
<feature type="transmembrane region" description="Helical" evidence="5">
    <location>
        <begin position="6"/>
        <end position="21"/>
    </location>
</feature>
<dbReference type="RefSeq" id="WP_008991630.1">
    <property type="nucleotide sequence ID" value="NZ_AMSG01000010.1"/>
</dbReference>
<evidence type="ECO:0000256" key="2">
    <source>
        <dbReference type="ARBA" id="ARBA00022692"/>
    </source>
</evidence>
<dbReference type="eggNOG" id="COG1286">
    <property type="taxonomic scope" value="Bacteria"/>
</dbReference>
<dbReference type="PANTHER" id="PTHR37306">
    <property type="entry name" value="COLICIN V PRODUCTION PROTEIN"/>
    <property type="match status" value="1"/>
</dbReference>
<dbReference type="OrthoDB" id="9799585at2"/>
<accession>K2QK99</accession>
<keyword evidence="2 5" id="KW-0812">Transmembrane</keyword>
<proteinExistence type="predicted"/>